<evidence type="ECO:0000256" key="1">
    <source>
        <dbReference type="ARBA" id="ARBA00005234"/>
    </source>
</evidence>
<dbReference type="SUPFAM" id="SSF54001">
    <property type="entry name" value="Cysteine proteinases"/>
    <property type="match status" value="1"/>
</dbReference>
<dbReference type="GO" id="GO:0006508">
    <property type="term" value="P:proteolysis"/>
    <property type="evidence" value="ECO:0007669"/>
    <property type="project" value="UniProtKB-KW"/>
</dbReference>
<protein>
    <recommendedName>
        <fullName evidence="4">Ubiquitin-like protease family profile domain-containing protein</fullName>
    </recommendedName>
</protein>
<keyword evidence="2" id="KW-0645">Protease</keyword>
<dbReference type="PROSITE" id="PS50600">
    <property type="entry name" value="ULP_PROTEASE"/>
    <property type="match status" value="1"/>
</dbReference>
<proteinExistence type="inferred from homology"/>
<dbReference type="EMBL" id="JAKOGI010000618">
    <property type="protein sequence ID" value="KAJ8432302.1"/>
    <property type="molecule type" value="Genomic_DNA"/>
</dbReference>
<comment type="similarity">
    <text evidence="1">Belongs to the peptidase C48 family.</text>
</comment>
<comment type="caution">
    <text evidence="5">The sequence shown here is derived from an EMBL/GenBank/DDBJ whole genome shotgun (WGS) entry which is preliminary data.</text>
</comment>
<dbReference type="InterPro" id="IPR003653">
    <property type="entry name" value="Peptidase_C48_C"/>
</dbReference>
<keyword evidence="6" id="KW-1185">Reference proteome</keyword>
<dbReference type="Pfam" id="PF02902">
    <property type="entry name" value="Peptidase_C48"/>
    <property type="match status" value="1"/>
</dbReference>
<reference evidence="5" key="1">
    <citation type="submission" date="2022-04" db="EMBL/GenBank/DDBJ databases">
        <title>Carnegiea gigantea Genome sequencing and assembly v2.</title>
        <authorList>
            <person name="Copetti D."/>
            <person name="Sanderson M.J."/>
            <person name="Burquez A."/>
            <person name="Wojciechowski M.F."/>
        </authorList>
    </citation>
    <scope>NUCLEOTIDE SEQUENCE</scope>
    <source>
        <strain evidence="5">SGP5-SGP5p</strain>
        <tissue evidence="5">Aerial part</tissue>
    </source>
</reference>
<name>A0A9Q1JWT7_9CARY</name>
<feature type="domain" description="Ubiquitin-like protease family profile" evidence="4">
    <location>
        <begin position="1"/>
        <end position="212"/>
    </location>
</feature>
<evidence type="ECO:0000313" key="6">
    <source>
        <dbReference type="Proteomes" id="UP001153076"/>
    </source>
</evidence>
<dbReference type="AlphaFoldDB" id="A0A9Q1JWT7"/>
<dbReference type="InterPro" id="IPR038765">
    <property type="entry name" value="Papain-like_cys_pep_sf"/>
</dbReference>
<evidence type="ECO:0000259" key="4">
    <source>
        <dbReference type="PROSITE" id="PS50600"/>
    </source>
</evidence>
<dbReference type="GO" id="GO:0008234">
    <property type="term" value="F:cysteine-type peptidase activity"/>
    <property type="evidence" value="ECO:0007669"/>
    <property type="project" value="InterPro"/>
</dbReference>
<evidence type="ECO:0000256" key="2">
    <source>
        <dbReference type="ARBA" id="ARBA00022670"/>
    </source>
</evidence>
<evidence type="ECO:0000313" key="5">
    <source>
        <dbReference type="EMBL" id="KAJ8432302.1"/>
    </source>
</evidence>
<dbReference type="Gene3D" id="3.40.395.10">
    <property type="entry name" value="Adenoviral Proteinase, Chain A"/>
    <property type="match status" value="1"/>
</dbReference>
<keyword evidence="3" id="KW-0378">Hydrolase</keyword>
<organism evidence="5 6">
    <name type="scientific">Carnegiea gigantea</name>
    <dbReference type="NCBI Taxonomy" id="171969"/>
    <lineage>
        <taxon>Eukaryota</taxon>
        <taxon>Viridiplantae</taxon>
        <taxon>Streptophyta</taxon>
        <taxon>Embryophyta</taxon>
        <taxon>Tracheophyta</taxon>
        <taxon>Spermatophyta</taxon>
        <taxon>Magnoliopsida</taxon>
        <taxon>eudicotyledons</taxon>
        <taxon>Gunneridae</taxon>
        <taxon>Pentapetalae</taxon>
        <taxon>Caryophyllales</taxon>
        <taxon>Cactineae</taxon>
        <taxon>Cactaceae</taxon>
        <taxon>Cactoideae</taxon>
        <taxon>Echinocereeae</taxon>
        <taxon>Carnegiea</taxon>
    </lineage>
</organism>
<evidence type="ECO:0000256" key="3">
    <source>
        <dbReference type="ARBA" id="ARBA00022801"/>
    </source>
</evidence>
<dbReference type="Proteomes" id="UP001153076">
    <property type="component" value="Unassembled WGS sequence"/>
</dbReference>
<accession>A0A9Q1JWT7</accession>
<sequence length="212" mass="24698">MLNRNVNRLMKHVVDNETTNSKKHMTDTCATTYIAHPSKSSEKKESSMKVDNADEIKQKRRIIAEHNFSEDDMRSANELIKSISVGVLSVLHKEDKKVNVNKVYIPVNNEAVHWFLIIVDLRRRRVALLDSLLLNKSSDFRRELATYLCYLVLQIQEYDEVEIEPEYTFPESTVDTLNDKEKKMVYIPFKDGKVHGLLIVVDHLHKEVFILD</sequence>
<gene>
    <name evidence="5" type="ORF">Cgig2_019231</name>
</gene>